<accession>K9AJU6</accession>
<feature type="transmembrane region" description="Helical" evidence="8">
    <location>
        <begin position="148"/>
        <end position="168"/>
    </location>
</feature>
<evidence type="ECO:0000256" key="6">
    <source>
        <dbReference type="ARBA" id="ARBA00023136"/>
    </source>
</evidence>
<gene>
    <name evidence="9" type="ORF">C272_12261</name>
</gene>
<dbReference type="InterPro" id="IPR050277">
    <property type="entry name" value="Sodium:Solute_Symporter"/>
</dbReference>
<comment type="similarity">
    <text evidence="2 7">Belongs to the sodium:solute symporter (SSF) (TC 2.A.21) family.</text>
</comment>
<keyword evidence="4 8" id="KW-0812">Transmembrane</keyword>
<feature type="transmembrane region" description="Helical" evidence="8">
    <location>
        <begin position="464"/>
        <end position="481"/>
    </location>
</feature>
<comment type="caution">
    <text evidence="9">The sequence shown here is derived from an EMBL/GenBank/DDBJ whole genome shotgun (WGS) entry which is preliminary data.</text>
</comment>
<feature type="transmembrane region" description="Helical" evidence="8">
    <location>
        <begin position="217"/>
        <end position="236"/>
    </location>
</feature>
<evidence type="ECO:0000256" key="1">
    <source>
        <dbReference type="ARBA" id="ARBA00004141"/>
    </source>
</evidence>
<dbReference type="InterPro" id="IPR001734">
    <property type="entry name" value="Na/solute_symporter"/>
</dbReference>
<keyword evidence="3" id="KW-0813">Transport</keyword>
<dbReference type="PROSITE" id="PS50283">
    <property type="entry name" value="NA_SOLUT_SYMP_3"/>
    <property type="match status" value="1"/>
</dbReference>
<reference evidence="9 10" key="1">
    <citation type="submission" date="2012-09" db="EMBL/GenBank/DDBJ databases">
        <title>Genome Sequence of Brevibacterium casei S18.</title>
        <authorList>
            <person name="Sharma R."/>
            <person name="Singh A."/>
            <person name="Jangir P.K."/>
        </authorList>
    </citation>
    <scope>NUCLEOTIDE SEQUENCE [LARGE SCALE GENOMIC DNA]</scope>
    <source>
        <strain evidence="9 10">S18</strain>
    </source>
</reference>
<feature type="transmembrane region" description="Helical" evidence="8">
    <location>
        <begin position="290"/>
        <end position="314"/>
    </location>
</feature>
<feature type="transmembrane region" description="Helical" evidence="8">
    <location>
        <begin position="411"/>
        <end position="430"/>
    </location>
</feature>
<feature type="transmembrane region" description="Helical" evidence="8">
    <location>
        <begin position="6"/>
        <end position="22"/>
    </location>
</feature>
<dbReference type="InterPro" id="IPR038377">
    <property type="entry name" value="Na/Glc_symporter_sf"/>
</dbReference>
<dbReference type="Gene3D" id="1.20.1730.10">
    <property type="entry name" value="Sodium/glucose cotransporter"/>
    <property type="match status" value="1"/>
</dbReference>
<dbReference type="PANTHER" id="PTHR48086">
    <property type="entry name" value="SODIUM/PROLINE SYMPORTER-RELATED"/>
    <property type="match status" value="1"/>
</dbReference>
<evidence type="ECO:0000256" key="2">
    <source>
        <dbReference type="ARBA" id="ARBA00006434"/>
    </source>
</evidence>
<proteinExistence type="inferred from homology"/>
<dbReference type="Proteomes" id="UP000009879">
    <property type="component" value="Unassembled WGS sequence"/>
</dbReference>
<dbReference type="CDD" id="cd11479">
    <property type="entry name" value="SLC5sbd_u3"/>
    <property type="match status" value="1"/>
</dbReference>
<protein>
    <submittedName>
        <fullName evidence="9">Na+/solute symporter</fullName>
    </submittedName>
</protein>
<keyword evidence="5 8" id="KW-1133">Transmembrane helix</keyword>
<feature type="transmembrane region" description="Helical" evidence="8">
    <location>
        <begin position="175"/>
        <end position="197"/>
    </location>
</feature>
<dbReference type="AlphaFoldDB" id="K9AJU6"/>
<keyword evidence="6 8" id="KW-0472">Membrane</keyword>
<evidence type="ECO:0000256" key="8">
    <source>
        <dbReference type="SAM" id="Phobius"/>
    </source>
</evidence>
<feature type="transmembrane region" description="Helical" evidence="8">
    <location>
        <begin position="257"/>
        <end position="278"/>
    </location>
</feature>
<dbReference type="PANTHER" id="PTHR48086:SF7">
    <property type="entry name" value="SODIUM-SOLUTE SYMPORTER-RELATED"/>
    <property type="match status" value="1"/>
</dbReference>
<comment type="subcellular location">
    <subcellularLocation>
        <location evidence="1">Membrane</location>
        <topology evidence="1">Multi-pass membrane protein</topology>
    </subcellularLocation>
</comment>
<evidence type="ECO:0000256" key="5">
    <source>
        <dbReference type="ARBA" id="ARBA00022989"/>
    </source>
</evidence>
<name>K9AJU6_9MICO</name>
<evidence type="ECO:0000256" key="3">
    <source>
        <dbReference type="ARBA" id="ARBA00022448"/>
    </source>
</evidence>
<evidence type="ECO:0000313" key="9">
    <source>
        <dbReference type="EMBL" id="EKU46321.1"/>
    </source>
</evidence>
<organism evidence="9 10">
    <name type="scientific">Brevibacterium casei S18</name>
    <dbReference type="NCBI Taxonomy" id="1229781"/>
    <lineage>
        <taxon>Bacteria</taxon>
        <taxon>Bacillati</taxon>
        <taxon>Actinomycetota</taxon>
        <taxon>Actinomycetes</taxon>
        <taxon>Micrococcales</taxon>
        <taxon>Brevibacteriaceae</taxon>
        <taxon>Brevibacterium</taxon>
    </lineage>
</organism>
<feature type="transmembrane region" description="Helical" evidence="8">
    <location>
        <begin position="42"/>
        <end position="64"/>
    </location>
</feature>
<evidence type="ECO:0000256" key="4">
    <source>
        <dbReference type="ARBA" id="ARBA00022692"/>
    </source>
</evidence>
<feature type="transmembrane region" description="Helical" evidence="8">
    <location>
        <begin position="70"/>
        <end position="89"/>
    </location>
</feature>
<dbReference type="RefSeq" id="WP_009379536.1">
    <property type="nucleotide sequence ID" value="NZ_AMSP01000010.1"/>
</dbReference>
<dbReference type="Pfam" id="PF00474">
    <property type="entry name" value="SSF"/>
    <property type="match status" value="1"/>
</dbReference>
<feature type="transmembrane region" description="Helical" evidence="8">
    <location>
        <begin position="437"/>
        <end position="458"/>
    </location>
</feature>
<feature type="transmembrane region" description="Helical" evidence="8">
    <location>
        <begin position="386"/>
        <end position="405"/>
    </location>
</feature>
<keyword evidence="10" id="KW-1185">Reference proteome</keyword>
<dbReference type="PATRIC" id="fig|1229781.4.peg.2463"/>
<dbReference type="GO" id="GO:0022857">
    <property type="term" value="F:transmembrane transporter activity"/>
    <property type="evidence" value="ECO:0007669"/>
    <property type="project" value="InterPro"/>
</dbReference>
<dbReference type="GO" id="GO:0005886">
    <property type="term" value="C:plasma membrane"/>
    <property type="evidence" value="ECO:0007669"/>
    <property type="project" value="TreeGrafter"/>
</dbReference>
<dbReference type="eggNOG" id="COG0591">
    <property type="taxonomic scope" value="Bacteria"/>
</dbReference>
<evidence type="ECO:0000313" key="10">
    <source>
        <dbReference type="Proteomes" id="UP000009879"/>
    </source>
</evidence>
<sequence length="585" mass="61330">MDSLVVIIYLAAMVGFGIWGRFKAKDQDDFLVAGRRLGGLLYTGTMSAVVLGGASTIGGVGLGYTAGLSGMWLVLSIGMGIIVLSLFFAPKIQRLEIYTVSQMLELRYGKGSRLVSGTIMTPYGLMISTTSTVAYATVFHALFDLDKFWSVIIGGGIVITYSMLGGMWSITLTDFVQFLIQTVGIFLLMLPLVINRAGGLTELFSSLPAEATSPVGIGWQAILSYILIYTLGLLIGQDIWQRVFTARSPGVARWGGLSAGVYCLLYAVAGALIGMAATRIVPGIDVADDVFVAVVDASMSPVLAGFVLAAALAAMMSTASGSLMAASTVCRQDIVEPLLAKRDIMPVTSDEELAAGTRTDGSGGAKTALTRSLVRETGDEIRDSRIYLIGLGIVTLALALIMPSVVEALTVAYNLLVAGLFIPILGGLVFRRGTIVGVMAGMILGSVTTIVVMITLGIYSNEAIYLGLLASLLGYVAGSLVSKPTPPEIMAEWRERLSRRCSVPAGAASLRPGDLPHRVGAEEPGGDPCADPLLLGRGERGDIADEGNVVADESADLHGTDRIRVGRGVRVALGAVDGLPVLLVD</sequence>
<dbReference type="EMBL" id="AMSP01000010">
    <property type="protein sequence ID" value="EKU46321.1"/>
    <property type="molecule type" value="Genomic_DNA"/>
</dbReference>
<evidence type="ECO:0000256" key="7">
    <source>
        <dbReference type="RuleBase" id="RU362091"/>
    </source>
</evidence>